<dbReference type="Gene3D" id="3.20.20.100">
    <property type="entry name" value="NADP-dependent oxidoreductase domain"/>
    <property type="match status" value="1"/>
</dbReference>
<evidence type="ECO:0000313" key="2">
    <source>
        <dbReference type="EMBL" id="MBM7657503.1"/>
    </source>
</evidence>
<organism evidence="2 3">
    <name type="scientific">Sporolactobacillus spathodeae</name>
    <dbReference type="NCBI Taxonomy" id="1465502"/>
    <lineage>
        <taxon>Bacteria</taxon>
        <taxon>Bacillati</taxon>
        <taxon>Bacillota</taxon>
        <taxon>Bacilli</taxon>
        <taxon>Bacillales</taxon>
        <taxon>Sporolactobacillaceae</taxon>
        <taxon>Sporolactobacillus</taxon>
    </lineage>
</organism>
<comment type="caution">
    <text evidence="2">The sequence shown here is derived from an EMBL/GenBank/DDBJ whole genome shotgun (WGS) entry which is preliminary data.</text>
</comment>
<sequence length="307" mass="34659">MKNVTIGSNQVPAVVQGCMRIKDLSEDQIERLIEADLENGITFFDHADCYTNGLCEEKFGKVLAKHKDLRDKITLQTKCGIVHGPEYTYYDFSKDHLLETVNASLKRLQTDHLDYLLLHRPDALVEPEEVAEAFDRLHQEGKVLHFGVSNQNPAQIELLKKAMKQPFEVNQLQFSIMATGMVDQGINVNMTVDASSDRDGSILDYCRLHGITVQAWSPFQYGFFEGVFLDNPKFPKLNKKVNELAAKYEVTNNAIAVAWILRHPAEMQVILGTTNLTRVAESAKGADITLTRQEWYEVYLAAGNKLP</sequence>
<dbReference type="PANTHER" id="PTHR43364">
    <property type="entry name" value="NADH-SPECIFIC METHYLGLYOXAL REDUCTASE-RELATED"/>
    <property type="match status" value="1"/>
</dbReference>
<keyword evidence="3" id="KW-1185">Reference proteome</keyword>
<dbReference type="InterPro" id="IPR023210">
    <property type="entry name" value="NADP_OxRdtase_dom"/>
</dbReference>
<name>A0ABS2Q6S9_9BACL</name>
<dbReference type="InterPro" id="IPR050523">
    <property type="entry name" value="AKR_Detox_Biosynth"/>
</dbReference>
<reference evidence="2 3" key="1">
    <citation type="submission" date="2021-01" db="EMBL/GenBank/DDBJ databases">
        <title>Genomic Encyclopedia of Type Strains, Phase IV (KMG-IV): sequencing the most valuable type-strain genomes for metagenomic binning, comparative biology and taxonomic classification.</title>
        <authorList>
            <person name="Goeker M."/>
        </authorList>
    </citation>
    <scope>NUCLEOTIDE SEQUENCE [LARGE SCALE GENOMIC DNA]</scope>
    <source>
        <strain evidence="2 3">DSM 100968</strain>
    </source>
</reference>
<dbReference type="Proteomes" id="UP000823201">
    <property type="component" value="Unassembled WGS sequence"/>
</dbReference>
<feature type="domain" description="NADP-dependent oxidoreductase" evidence="1">
    <location>
        <begin position="17"/>
        <end position="297"/>
    </location>
</feature>
<dbReference type="PROSITE" id="PS51257">
    <property type="entry name" value="PROKAR_LIPOPROTEIN"/>
    <property type="match status" value="1"/>
</dbReference>
<dbReference type="Pfam" id="PF00248">
    <property type="entry name" value="Aldo_ket_red"/>
    <property type="match status" value="1"/>
</dbReference>
<accession>A0ABS2Q6S9</accession>
<dbReference type="PRINTS" id="PR00069">
    <property type="entry name" value="ALDKETRDTASE"/>
</dbReference>
<dbReference type="InterPro" id="IPR020471">
    <property type="entry name" value="AKR"/>
</dbReference>
<dbReference type="InterPro" id="IPR036812">
    <property type="entry name" value="NAD(P)_OxRdtase_dom_sf"/>
</dbReference>
<protein>
    <submittedName>
        <fullName evidence="2">Oxidoreductase</fullName>
    </submittedName>
</protein>
<dbReference type="CDD" id="cd19092">
    <property type="entry name" value="AKR_BsYcsN_EcYdhF-like"/>
    <property type="match status" value="1"/>
</dbReference>
<evidence type="ECO:0000313" key="3">
    <source>
        <dbReference type="Proteomes" id="UP000823201"/>
    </source>
</evidence>
<dbReference type="EMBL" id="JAFBEV010000006">
    <property type="protein sequence ID" value="MBM7657503.1"/>
    <property type="molecule type" value="Genomic_DNA"/>
</dbReference>
<evidence type="ECO:0000259" key="1">
    <source>
        <dbReference type="Pfam" id="PF00248"/>
    </source>
</evidence>
<dbReference type="PANTHER" id="PTHR43364:SF1">
    <property type="entry name" value="OXIDOREDUCTASE YDHF"/>
    <property type="match status" value="1"/>
</dbReference>
<proteinExistence type="predicted"/>
<gene>
    <name evidence="2" type="ORF">JOC27_000952</name>
</gene>
<dbReference type="RefSeq" id="WP_205005847.1">
    <property type="nucleotide sequence ID" value="NZ_CBCRXA010000014.1"/>
</dbReference>
<dbReference type="SUPFAM" id="SSF51430">
    <property type="entry name" value="NAD(P)-linked oxidoreductase"/>
    <property type="match status" value="1"/>
</dbReference>